<proteinExistence type="predicted"/>
<reference evidence="7 8" key="1">
    <citation type="submission" date="2021-06" db="EMBL/GenBank/DDBJ databases">
        <authorList>
            <person name="Sun Q."/>
            <person name="Li D."/>
        </authorList>
    </citation>
    <scope>NUCLEOTIDE SEQUENCE [LARGE SCALE GENOMIC DNA]</scope>
    <source>
        <strain evidence="7 8">MSJd-7</strain>
    </source>
</reference>
<keyword evidence="2 6" id="KW-0812">Transmembrane</keyword>
<evidence type="ECO:0000256" key="3">
    <source>
        <dbReference type="ARBA" id="ARBA00022960"/>
    </source>
</evidence>
<dbReference type="RefSeq" id="WP_216470887.1">
    <property type="nucleotide sequence ID" value="NZ_JAHLQI010000006.1"/>
</dbReference>
<feature type="transmembrane region" description="Helical" evidence="6">
    <location>
        <begin position="80"/>
        <end position="97"/>
    </location>
</feature>
<feature type="transmembrane region" description="Helical" evidence="6">
    <location>
        <begin position="341"/>
        <end position="362"/>
    </location>
</feature>
<evidence type="ECO:0000256" key="4">
    <source>
        <dbReference type="ARBA" id="ARBA00022989"/>
    </source>
</evidence>
<evidence type="ECO:0000313" key="7">
    <source>
        <dbReference type="EMBL" id="MBU5491176.1"/>
    </source>
</evidence>
<gene>
    <name evidence="7" type="ORF">KQI75_11215</name>
</gene>
<dbReference type="Pfam" id="PF01098">
    <property type="entry name" value="FTSW_RODA_SPOVE"/>
    <property type="match status" value="1"/>
</dbReference>
<evidence type="ECO:0000256" key="1">
    <source>
        <dbReference type="ARBA" id="ARBA00004141"/>
    </source>
</evidence>
<feature type="transmembrane region" description="Helical" evidence="6">
    <location>
        <begin position="172"/>
        <end position="204"/>
    </location>
</feature>
<evidence type="ECO:0000256" key="2">
    <source>
        <dbReference type="ARBA" id="ARBA00022692"/>
    </source>
</evidence>
<accession>A0ABS6EU09</accession>
<sequence>MQKIKESIGRYFGTLDYILLFLALACSAFGLVLIFSATYAMDGGSAKYIAVQSIAIVLGLVGFVIVSSIDIEKYTPMWRLVYIINIVFQLSLVVFGYENGGNKSWLRFGSLGIQPAELGKLLFVFTFAKHINLLRYKLNKVSSLVQFGLHLILMMAAIILPSKDVGMSLPYVFIAVVMLFAAGLSLKWFAGGIILTCAAVPILWQSLGTFQRNRILVLFNPSVAPDTYWQQQQSRIAIGSGKLLGAGFLKGNETQNNMLPAKQTDFIFGVAGEEWGLVGCLVIVALLMALIIRIYYIAFHAPSQISSLICVGIGSMLLFQTFENIFMCLGIGPVMGLTLPLFSYGGSSVVTNYLAIGIVVGISQRSKRHRRHGLDGAEELVVETEKQELRSFADKAKQLLQQLKKKK</sequence>
<comment type="caution">
    <text evidence="7">The sequence shown here is derived from an EMBL/GenBank/DDBJ whole genome shotgun (WGS) entry which is preliminary data.</text>
</comment>
<feature type="transmembrane region" description="Helical" evidence="6">
    <location>
        <begin position="12"/>
        <end position="37"/>
    </location>
</feature>
<dbReference type="PROSITE" id="PS00428">
    <property type="entry name" value="FTSW_RODA_SPOVE"/>
    <property type="match status" value="1"/>
</dbReference>
<comment type="subcellular location">
    <subcellularLocation>
        <location evidence="1">Membrane</location>
        <topology evidence="1">Multi-pass membrane protein</topology>
    </subcellularLocation>
</comment>
<keyword evidence="4 6" id="KW-1133">Transmembrane helix</keyword>
<keyword evidence="3" id="KW-0133">Cell shape</keyword>
<evidence type="ECO:0000256" key="6">
    <source>
        <dbReference type="SAM" id="Phobius"/>
    </source>
</evidence>
<dbReference type="Proteomes" id="UP000783588">
    <property type="component" value="Unassembled WGS sequence"/>
</dbReference>
<keyword evidence="5 6" id="KW-0472">Membrane</keyword>
<feature type="transmembrane region" description="Helical" evidence="6">
    <location>
        <begin position="308"/>
        <end position="335"/>
    </location>
</feature>
<feature type="transmembrane region" description="Helical" evidence="6">
    <location>
        <begin position="49"/>
        <end position="68"/>
    </location>
</feature>
<organism evidence="7 8">
    <name type="scientific">Butyricicoccus intestinisimiae</name>
    <dbReference type="NCBI Taxonomy" id="2841509"/>
    <lineage>
        <taxon>Bacteria</taxon>
        <taxon>Bacillati</taxon>
        <taxon>Bacillota</taxon>
        <taxon>Clostridia</taxon>
        <taxon>Eubacteriales</taxon>
        <taxon>Butyricicoccaceae</taxon>
        <taxon>Butyricicoccus</taxon>
    </lineage>
</organism>
<protein>
    <submittedName>
        <fullName evidence="7">Rod shape-determining protein RodA</fullName>
    </submittedName>
</protein>
<feature type="transmembrane region" description="Helical" evidence="6">
    <location>
        <begin position="141"/>
        <end position="160"/>
    </location>
</feature>
<dbReference type="InterPro" id="IPR018365">
    <property type="entry name" value="Cell_cycle_FtsW-rel_CS"/>
</dbReference>
<dbReference type="PANTHER" id="PTHR30474:SF1">
    <property type="entry name" value="PEPTIDOGLYCAN GLYCOSYLTRANSFERASE MRDB"/>
    <property type="match status" value="1"/>
</dbReference>
<evidence type="ECO:0000256" key="5">
    <source>
        <dbReference type="ARBA" id="ARBA00023136"/>
    </source>
</evidence>
<evidence type="ECO:0000313" key="8">
    <source>
        <dbReference type="Proteomes" id="UP000783588"/>
    </source>
</evidence>
<keyword evidence="8" id="KW-1185">Reference proteome</keyword>
<name>A0ABS6EU09_9FIRM</name>
<dbReference type="PANTHER" id="PTHR30474">
    <property type="entry name" value="CELL CYCLE PROTEIN"/>
    <property type="match status" value="1"/>
</dbReference>
<dbReference type="EMBL" id="JAHLQI010000006">
    <property type="protein sequence ID" value="MBU5491176.1"/>
    <property type="molecule type" value="Genomic_DNA"/>
</dbReference>
<feature type="transmembrane region" description="Helical" evidence="6">
    <location>
        <begin position="275"/>
        <end position="296"/>
    </location>
</feature>
<dbReference type="InterPro" id="IPR001182">
    <property type="entry name" value="FtsW/RodA"/>
</dbReference>